<dbReference type="PANTHER" id="PTHR35271:SF1">
    <property type="entry name" value="ABC TRANSPORTER, SUBSTRATE-BINDING LIPOPROTEIN"/>
    <property type="match status" value="1"/>
</dbReference>
<sequence>MSGRRCFIALMGAAILVAPLSTRAQQPATPVIGFLNNLSPGAIARPVAAFREGLKEAGFIEGHNLVIEYRWAENHNDRLPALAADLVRRQVAVVVATGGGASALAAKAATTTIPTVFSSATDPVELGLVASLNRPGGNATGVYVMTNSLEAKRLGLLHELVPNAATIAMLVNPGTPGADSQLTEAKTAAQTLAREIHVLRAHNEPELDRAFAILAEHHTDALLVAADPFFNAHRQQIVTMAARYAVPAIYEFREFVVAGGLMSYGISLADAYRQIGLYTGKILQGAKAADLPVMQPTKFELVINLKAAKALGITVPPMLLARADEVID</sequence>
<reference evidence="3" key="1">
    <citation type="submission" date="2016-08" db="EMBL/GenBank/DDBJ databases">
        <authorList>
            <person name="Varghese N."/>
            <person name="Submissions Spin"/>
        </authorList>
    </citation>
    <scope>NUCLEOTIDE SEQUENCE [LARGE SCALE GENOMIC DNA]</scope>
    <source>
        <strain evidence="3">ERR11</strain>
    </source>
</reference>
<keyword evidence="1" id="KW-0732">Signal</keyword>
<dbReference type="InterPro" id="IPR007487">
    <property type="entry name" value="ABC_transpt-TYRBP-like"/>
</dbReference>
<dbReference type="AlphaFoldDB" id="A0A1C3U965"/>
<feature type="chain" id="PRO_5008682885" evidence="1">
    <location>
        <begin position="25"/>
        <end position="328"/>
    </location>
</feature>
<evidence type="ECO:0000313" key="3">
    <source>
        <dbReference type="Proteomes" id="UP000199184"/>
    </source>
</evidence>
<proteinExistence type="predicted"/>
<gene>
    <name evidence="2" type="ORF">GA0061098_1001543</name>
</gene>
<evidence type="ECO:0000256" key="1">
    <source>
        <dbReference type="SAM" id="SignalP"/>
    </source>
</evidence>
<dbReference type="EMBL" id="FMAI01000001">
    <property type="protein sequence ID" value="SCB12008.1"/>
    <property type="molecule type" value="Genomic_DNA"/>
</dbReference>
<name>A0A1C3U965_9BRAD</name>
<feature type="signal peptide" evidence="1">
    <location>
        <begin position="1"/>
        <end position="24"/>
    </location>
</feature>
<evidence type="ECO:0000313" key="2">
    <source>
        <dbReference type="EMBL" id="SCB12008.1"/>
    </source>
</evidence>
<accession>A0A1C3U965</accession>
<organism evidence="2 3">
    <name type="scientific">Bradyrhizobium shewense</name>
    <dbReference type="NCBI Taxonomy" id="1761772"/>
    <lineage>
        <taxon>Bacteria</taxon>
        <taxon>Pseudomonadati</taxon>
        <taxon>Pseudomonadota</taxon>
        <taxon>Alphaproteobacteria</taxon>
        <taxon>Hyphomicrobiales</taxon>
        <taxon>Nitrobacteraceae</taxon>
        <taxon>Bradyrhizobium</taxon>
    </lineage>
</organism>
<dbReference type="CDD" id="cd06325">
    <property type="entry name" value="PBP1_ABC_unchar_transporter"/>
    <property type="match status" value="1"/>
</dbReference>
<dbReference type="Proteomes" id="UP000199184">
    <property type="component" value="Unassembled WGS sequence"/>
</dbReference>
<protein>
    <submittedName>
        <fullName evidence="2">Putative ABC transport system substrate-binding protein</fullName>
    </submittedName>
</protein>
<dbReference type="Gene3D" id="3.40.50.2300">
    <property type="match status" value="2"/>
</dbReference>
<dbReference type="Pfam" id="PF04392">
    <property type="entry name" value="ABC_sub_bind"/>
    <property type="match status" value="1"/>
</dbReference>
<dbReference type="PANTHER" id="PTHR35271">
    <property type="entry name" value="ABC TRANSPORTER, SUBSTRATE-BINDING LIPOPROTEIN-RELATED"/>
    <property type="match status" value="1"/>
</dbReference>
<keyword evidence="3" id="KW-1185">Reference proteome</keyword>